<protein>
    <submittedName>
        <fullName evidence="1">Uncharacterized protein</fullName>
    </submittedName>
</protein>
<dbReference type="Proteomes" id="UP000784880">
    <property type="component" value="Unassembled WGS sequence"/>
</dbReference>
<dbReference type="EMBL" id="JAHQCS010000088">
    <property type="protein sequence ID" value="MBU9711881.1"/>
    <property type="molecule type" value="Genomic_DNA"/>
</dbReference>
<sequence>MKKHILKGMGEKTEFTLIHNGRQSPDTVLPKANNKSSIIRERMDNGWVEIINVQLRKVVEG</sequence>
<name>A0ABS6JE77_9BACI</name>
<organism evidence="1 2">
    <name type="scientific">Evansella tamaricis</name>
    <dbReference type="NCBI Taxonomy" id="2069301"/>
    <lineage>
        <taxon>Bacteria</taxon>
        <taxon>Bacillati</taxon>
        <taxon>Bacillota</taxon>
        <taxon>Bacilli</taxon>
        <taxon>Bacillales</taxon>
        <taxon>Bacillaceae</taxon>
        <taxon>Evansella</taxon>
    </lineage>
</organism>
<evidence type="ECO:0000313" key="1">
    <source>
        <dbReference type="EMBL" id="MBU9711881.1"/>
    </source>
</evidence>
<keyword evidence="2" id="KW-1185">Reference proteome</keyword>
<comment type="caution">
    <text evidence="1">The sequence shown here is derived from an EMBL/GenBank/DDBJ whole genome shotgun (WGS) entry which is preliminary data.</text>
</comment>
<gene>
    <name evidence="1" type="ORF">KS419_09040</name>
</gene>
<accession>A0ABS6JE77</accession>
<reference evidence="1 2" key="1">
    <citation type="submission" date="2021-06" db="EMBL/GenBank/DDBJ databases">
        <title>Bacillus sp. RD4P76, an endophyte from a halophyte.</title>
        <authorList>
            <person name="Sun J.-Q."/>
        </authorList>
    </citation>
    <scope>NUCLEOTIDE SEQUENCE [LARGE SCALE GENOMIC DNA]</scope>
    <source>
        <strain evidence="1 2">CGMCC 1.15917</strain>
    </source>
</reference>
<evidence type="ECO:0000313" key="2">
    <source>
        <dbReference type="Proteomes" id="UP000784880"/>
    </source>
</evidence>
<proteinExistence type="predicted"/>